<name>A0A949N4D9_9ACTN</name>
<dbReference type="AlphaFoldDB" id="A0A949N4D9"/>
<dbReference type="Proteomes" id="UP000694501">
    <property type="component" value="Unassembled WGS sequence"/>
</dbReference>
<proteinExistence type="predicted"/>
<feature type="compositionally biased region" description="Low complexity" evidence="1">
    <location>
        <begin position="66"/>
        <end position="94"/>
    </location>
</feature>
<evidence type="ECO:0000256" key="1">
    <source>
        <dbReference type="SAM" id="MobiDB-lite"/>
    </source>
</evidence>
<dbReference type="RefSeq" id="WP_211039203.1">
    <property type="nucleotide sequence ID" value="NZ_JAELVF020000001.1"/>
</dbReference>
<keyword evidence="3" id="KW-1185">Reference proteome</keyword>
<sequence length="112" mass="12148">MTLALMWEARAAEGRAAELLAWVRAQPLDAVPRRRETFSAPGDRVLVVTWWDADADSREAARPAEDAASADAPSTGVPSEPAAPVVAELPEPPAELLQRPVHRWHFTSLGTD</sequence>
<gene>
    <name evidence="2" type="ORF">JGS22_004190</name>
</gene>
<organism evidence="2 3">
    <name type="scientific">Streptomyces tardus</name>
    <dbReference type="NCBI Taxonomy" id="2780544"/>
    <lineage>
        <taxon>Bacteria</taxon>
        <taxon>Bacillati</taxon>
        <taxon>Actinomycetota</taxon>
        <taxon>Actinomycetes</taxon>
        <taxon>Kitasatosporales</taxon>
        <taxon>Streptomycetaceae</taxon>
        <taxon>Streptomyces</taxon>
    </lineage>
</organism>
<evidence type="ECO:0000313" key="3">
    <source>
        <dbReference type="Proteomes" id="UP000694501"/>
    </source>
</evidence>
<accession>A0A949N4D9</accession>
<dbReference type="EMBL" id="JAELVF020000001">
    <property type="protein sequence ID" value="MBU7596857.1"/>
    <property type="molecule type" value="Genomic_DNA"/>
</dbReference>
<evidence type="ECO:0000313" key="2">
    <source>
        <dbReference type="EMBL" id="MBU7596857.1"/>
    </source>
</evidence>
<comment type="caution">
    <text evidence="2">The sequence shown here is derived from an EMBL/GenBank/DDBJ whole genome shotgun (WGS) entry which is preliminary data.</text>
</comment>
<feature type="region of interest" description="Disordered" evidence="1">
    <location>
        <begin position="57"/>
        <end position="94"/>
    </location>
</feature>
<protein>
    <submittedName>
        <fullName evidence="2">Uncharacterized protein</fullName>
    </submittedName>
</protein>
<reference evidence="2" key="1">
    <citation type="submission" date="2021-06" db="EMBL/GenBank/DDBJ databases">
        <title>Sequencing of actinobacteria type strains.</title>
        <authorList>
            <person name="Nguyen G.-S."/>
            <person name="Wentzel A."/>
        </authorList>
    </citation>
    <scope>NUCLEOTIDE SEQUENCE</scope>
    <source>
        <strain evidence="2">P38-E01</strain>
    </source>
</reference>